<dbReference type="PROSITE" id="PS51384">
    <property type="entry name" value="FAD_FR"/>
    <property type="match status" value="1"/>
</dbReference>
<dbReference type="InterPro" id="IPR039374">
    <property type="entry name" value="SIP_fam"/>
</dbReference>
<dbReference type="Pfam" id="PF04954">
    <property type="entry name" value="SIP"/>
    <property type="match status" value="1"/>
</dbReference>
<dbReference type="SUPFAM" id="SSF63380">
    <property type="entry name" value="Riboflavin synthase domain-like"/>
    <property type="match status" value="1"/>
</dbReference>
<dbReference type="AlphaFoldDB" id="A0A3A8IYC4"/>
<evidence type="ECO:0000256" key="1">
    <source>
        <dbReference type="ARBA" id="ARBA00035644"/>
    </source>
</evidence>
<dbReference type="CDD" id="cd06193">
    <property type="entry name" value="siderophore_interacting"/>
    <property type="match status" value="1"/>
</dbReference>
<dbReference type="InterPro" id="IPR039261">
    <property type="entry name" value="FNR_nucleotide-bd"/>
</dbReference>
<protein>
    <submittedName>
        <fullName evidence="3">Siderophore-interacting protein</fullName>
    </submittedName>
</protein>
<evidence type="ECO:0000313" key="3">
    <source>
        <dbReference type="EMBL" id="RKG87586.1"/>
    </source>
</evidence>
<dbReference type="PANTHER" id="PTHR30157">
    <property type="entry name" value="FERRIC REDUCTASE, NADPH-DEPENDENT"/>
    <property type="match status" value="1"/>
</dbReference>
<accession>A0A3A8IYC4</accession>
<dbReference type="OrthoDB" id="9814826at2"/>
<dbReference type="Pfam" id="PF08021">
    <property type="entry name" value="FAD_binding_9"/>
    <property type="match status" value="1"/>
</dbReference>
<evidence type="ECO:0000259" key="2">
    <source>
        <dbReference type="PROSITE" id="PS51384"/>
    </source>
</evidence>
<dbReference type="Gene3D" id="3.40.50.80">
    <property type="entry name" value="Nucleotide-binding domain of ferredoxin-NADP reductase (FNR) module"/>
    <property type="match status" value="1"/>
</dbReference>
<proteinExistence type="inferred from homology"/>
<dbReference type="InterPro" id="IPR013113">
    <property type="entry name" value="SIP_FAD-bd"/>
</dbReference>
<name>A0A3A8IYC4_9BACT</name>
<dbReference type="Gene3D" id="2.40.30.10">
    <property type="entry name" value="Translation factors"/>
    <property type="match status" value="1"/>
</dbReference>
<dbReference type="GO" id="GO:0016491">
    <property type="term" value="F:oxidoreductase activity"/>
    <property type="evidence" value="ECO:0007669"/>
    <property type="project" value="InterPro"/>
</dbReference>
<dbReference type="InterPro" id="IPR017938">
    <property type="entry name" value="Riboflavin_synthase-like_b-brl"/>
</dbReference>
<dbReference type="InterPro" id="IPR007037">
    <property type="entry name" value="SIP_rossman_dom"/>
</dbReference>
<reference evidence="4" key="1">
    <citation type="submission" date="2018-09" db="EMBL/GenBank/DDBJ databases">
        <authorList>
            <person name="Livingstone P.G."/>
            <person name="Whitworth D.E."/>
        </authorList>
    </citation>
    <scope>NUCLEOTIDE SEQUENCE [LARGE SCALE GENOMIC DNA]</scope>
    <source>
        <strain evidence="4">CA054A</strain>
    </source>
</reference>
<dbReference type="RefSeq" id="WP_120541460.1">
    <property type="nucleotide sequence ID" value="NZ_RAVZ01000095.1"/>
</dbReference>
<dbReference type="InterPro" id="IPR017927">
    <property type="entry name" value="FAD-bd_FR_type"/>
</dbReference>
<keyword evidence="4" id="KW-1185">Reference proteome</keyword>
<dbReference type="Proteomes" id="UP000268094">
    <property type="component" value="Unassembled WGS sequence"/>
</dbReference>
<evidence type="ECO:0000313" key="4">
    <source>
        <dbReference type="Proteomes" id="UP000268094"/>
    </source>
</evidence>
<dbReference type="PANTHER" id="PTHR30157:SF0">
    <property type="entry name" value="NADPH-DEPENDENT FERRIC-CHELATE REDUCTASE"/>
    <property type="match status" value="1"/>
</dbReference>
<feature type="domain" description="FAD-binding FR-type" evidence="2">
    <location>
        <begin position="16"/>
        <end position="140"/>
    </location>
</feature>
<gene>
    <name evidence="3" type="ORF">D7V88_15740</name>
</gene>
<dbReference type="EMBL" id="RAVZ01000095">
    <property type="protein sequence ID" value="RKG87586.1"/>
    <property type="molecule type" value="Genomic_DNA"/>
</dbReference>
<organism evidence="3 4">
    <name type="scientific">Corallococcus terminator</name>
    <dbReference type="NCBI Taxonomy" id="2316733"/>
    <lineage>
        <taxon>Bacteria</taxon>
        <taxon>Pseudomonadati</taxon>
        <taxon>Myxococcota</taxon>
        <taxon>Myxococcia</taxon>
        <taxon>Myxococcales</taxon>
        <taxon>Cystobacterineae</taxon>
        <taxon>Myxococcaceae</taxon>
        <taxon>Corallococcus</taxon>
    </lineage>
</organism>
<comment type="caution">
    <text evidence="3">The sequence shown here is derived from an EMBL/GenBank/DDBJ whole genome shotgun (WGS) entry which is preliminary data.</text>
</comment>
<sequence>MSGGSERVNRRGPFPVKLRLLEVLRVTQLTPQMLRVTLGGPELEGFTTPGADDHVKVFFAEPGAKKPNMPVVGPHGLSMPEGLTKPASRDYTPRRFDPKAGELDIDFVLHGEGPACQWAANTKPGDFLGIGGPRSTHDVADDFDWYLLAGDQSALPAIARRLEELPAGKRAFAFIEVSDASEEQRIDSRADLKLTWLHRGSAEAGTTKHLEEALRAWTQPPGEGFVFVAGEATSLKPIREHLVGERGLNKDWMRVTGYWKRGAAEHHDSKG</sequence>
<comment type="similarity">
    <text evidence="1">Belongs to the SIP oxidoreductase family.</text>
</comment>